<dbReference type="EMBL" id="BFBY01000004">
    <property type="protein sequence ID" value="GBG04800.1"/>
    <property type="molecule type" value="Genomic_DNA"/>
</dbReference>
<evidence type="ECO:0000313" key="7">
    <source>
        <dbReference type="Proteomes" id="UP000257317"/>
    </source>
</evidence>
<dbReference type="InterPro" id="IPR035650">
    <property type="entry name" value="Tet_C"/>
</dbReference>
<dbReference type="InterPro" id="IPR027417">
    <property type="entry name" value="P-loop_NTPase"/>
</dbReference>
<organism evidence="6 7">
    <name type="scientific">Lactobacillus rodentium</name>
    <dbReference type="NCBI Taxonomy" id="947835"/>
    <lineage>
        <taxon>Bacteria</taxon>
        <taxon>Bacillati</taxon>
        <taxon>Bacillota</taxon>
        <taxon>Bacilli</taxon>
        <taxon>Lactobacillales</taxon>
        <taxon>Lactobacillaceae</taxon>
        <taxon>Lactobacillus</taxon>
    </lineage>
</organism>
<proteinExistence type="predicted"/>
<name>A0A2Z6TEZ7_9LACO</name>
<dbReference type="Pfam" id="PF14492">
    <property type="entry name" value="EFG_III"/>
    <property type="match status" value="1"/>
</dbReference>
<dbReference type="Proteomes" id="UP000257317">
    <property type="component" value="Unassembled WGS sequence"/>
</dbReference>
<dbReference type="CDD" id="cd03711">
    <property type="entry name" value="Tet_C"/>
    <property type="match status" value="1"/>
</dbReference>
<evidence type="ECO:0000256" key="3">
    <source>
        <dbReference type="ARBA" id="ARBA00023134"/>
    </source>
</evidence>
<dbReference type="Gene3D" id="3.40.50.300">
    <property type="entry name" value="P-loop containing nucleotide triphosphate hydrolases"/>
    <property type="match status" value="1"/>
</dbReference>
<evidence type="ECO:0000256" key="4">
    <source>
        <dbReference type="ARBA" id="ARBA00023251"/>
    </source>
</evidence>
<dbReference type="Pfam" id="PF03764">
    <property type="entry name" value="EFG_IV"/>
    <property type="match status" value="1"/>
</dbReference>
<dbReference type="InterPro" id="IPR000640">
    <property type="entry name" value="EFG_V-like"/>
</dbReference>
<dbReference type="InterPro" id="IPR000795">
    <property type="entry name" value="T_Tr_GTP-bd_dom"/>
</dbReference>
<protein>
    <submittedName>
        <fullName evidence="6">Elongation factor G</fullName>
    </submittedName>
</protein>
<reference evidence="7" key="1">
    <citation type="submission" date="2018-03" db="EMBL/GenBank/DDBJ databases">
        <title>New taxa in the Lactobacillus gasseri group.</title>
        <authorList>
            <person name="Tanizawa Y."/>
            <person name="Tohno M."/>
            <person name="Endo A."/>
            <person name="Arita M."/>
        </authorList>
    </citation>
    <scope>NUCLEOTIDE SEQUENCE [LARGE SCALE GENOMIC DNA]</scope>
    <source>
        <strain evidence="7">DSM 24759</strain>
    </source>
</reference>
<dbReference type="SUPFAM" id="SSF50447">
    <property type="entry name" value="Translation proteins"/>
    <property type="match status" value="1"/>
</dbReference>
<dbReference type="Gene3D" id="3.30.230.10">
    <property type="match status" value="1"/>
</dbReference>
<dbReference type="PRINTS" id="PR00315">
    <property type="entry name" value="ELONGATNFCT"/>
</dbReference>
<dbReference type="Gene3D" id="3.30.70.240">
    <property type="match status" value="1"/>
</dbReference>
<keyword evidence="4" id="KW-0046">Antibiotic resistance</keyword>
<dbReference type="PANTHER" id="PTHR43261">
    <property type="entry name" value="TRANSLATION ELONGATION FACTOR G-RELATED"/>
    <property type="match status" value="1"/>
</dbReference>
<dbReference type="PROSITE" id="PS51722">
    <property type="entry name" value="G_TR_2"/>
    <property type="match status" value="1"/>
</dbReference>
<dbReference type="NCBIfam" id="TIGR00231">
    <property type="entry name" value="small_GTP"/>
    <property type="match status" value="1"/>
</dbReference>
<dbReference type="GO" id="GO:0003924">
    <property type="term" value="F:GTPase activity"/>
    <property type="evidence" value="ECO:0007669"/>
    <property type="project" value="InterPro"/>
</dbReference>
<dbReference type="SMART" id="SM00838">
    <property type="entry name" value="EFG_C"/>
    <property type="match status" value="1"/>
</dbReference>
<dbReference type="InterPro" id="IPR041095">
    <property type="entry name" value="EFG_II"/>
</dbReference>
<dbReference type="Gene3D" id="2.40.30.10">
    <property type="entry name" value="Translation factors"/>
    <property type="match status" value="1"/>
</dbReference>
<dbReference type="Pfam" id="PF00009">
    <property type="entry name" value="GTP_EFTU"/>
    <property type="match status" value="1"/>
</dbReference>
<feature type="domain" description="Tr-type G" evidence="5">
    <location>
        <begin position="1"/>
        <end position="225"/>
    </location>
</feature>
<evidence type="ECO:0000256" key="2">
    <source>
        <dbReference type="ARBA" id="ARBA00022917"/>
    </source>
</evidence>
<dbReference type="AlphaFoldDB" id="A0A2Z6TEZ7"/>
<keyword evidence="3" id="KW-0342">GTP-binding</keyword>
<dbReference type="Pfam" id="PF00679">
    <property type="entry name" value="EFG_C"/>
    <property type="match status" value="1"/>
</dbReference>
<evidence type="ECO:0000256" key="1">
    <source>
        <dbReference type="ARBA" id="ARBA00022741"/>
    </source>
</evidence>
<dbReference type="InterPro" id="IPR014721">
    <property type="entry name" value="Ribsml_uS5_D2-typ_fold_subgr"/>
</dbReference>
<keyword evidence="6" id="KW-0251">Elongation factor</keyword>
<accession>A0A2Z6TEZ7</accession>
<evidence type="ECO:0000259" key="5">
    <source>
        <dbReference type="PROSITE" id="PS51722"/>
    </source>
</evidence>
<dbReference type="PANTHER" id="PTHR43261:SF1">
    <property type="entry name" value="RIBOSOME-RELEASING FACTOR 2, MITOCHONDRIAL"/>
    <property type="match status" value="1"/>
</dbReference>
<keyword evidence="2" id="KW-0648">Protein biosynthesis</keyword>
<dbReference type="InterPro" id="IPR005517">
    <property type="entry name" value="Transl_elong_EFG/EF2_IV"/>
</dbReference>
<gene>
    <name evidence="6" type="primary">fusA</name>
    <name evidence="6" type="ORF">LrDSM24759_07140</name>
</gene>
<dbReference type="RefSeq" id="WP_117118143.1">
    <property type="nucleotide sequence ID" value="NZ_BFBY01000004.1"/>
</dbReference>
<dbReference type="OrthoDB" id="9801591at2"/>
<dbReference type="GO" id="GO:0003746">
    <property type="term" value="F:translation elongation factor activity"/>
    <property type="evidence" value="ECO:0007669"/>
    <property type="project" value="UniProtKB-KW"/>
</dbReference>
<dbReference type="Gene3D" id="3.30.70.870">
    <property type="entry name" value="Elongation Factor G (Translational Gtpase), domain 3"/>
    <property type="match status" value="1"/>
</dbReference>
<dbReference type="PRINTS" id="PR01037">
    <property type="entry name" value="TCRTETOQM"/>
</dbReference>
<dbReference type="InterPro" id="IPR020568">
    <property type="entry name" value="Ribosomal_Su5_D2-typ_SF"/>
</dbReference>
<keyword evidence="1" id="KW-0547">Nucleotide-binding</keyword>
<comment type="caution">
    <text evidence="6">The sequence shown here is derived from an EMBL/GenBank/DDBJ whole genome shotgun (WGS) entry which is preliminary data.</text>
</comment>
<dbReference type="SMART" id="SM00889">
    <property type="entry name" value="EFG_IV"/>
    <property type="match status" value="1"/>
</dbReference>
<dbReference type="SUPFAM" id="SSF54980">
    <property type="entry name" value="EF-G C-terminal domain-like"/>
    <property type="match status" value="2"/>
</dbReference>
<dbReference type="GO" id="GO:0046677">
    <property type="term" value="P:response to antibiotic"/>
    <property type="evidence" value="ECO:0007669"/>
    <property type="project" value="UniProtKB-KW"/>
</dbReference>
<dbReference type="InterPro" id="IPR009000">
    <property type="entry name" value="Transl_B-barrel_sf"/>
</dbReference>
<dbReference type="SUPFAM" id="SSF52540">
    <property type="entry name" value="P-loop containing nucleoside triphosphate hydrolases"/>
    <property type="match status" value="1"/>
</dbReference>
<keyword evidence="7" id="KW-1185">Reference proteome</keyword>
<evidence type="ECO:0000313" key="6">
    <source>
        <dbReference type="EMBL" id="GBG04800.1"/>
    </source>
</evidence>
<dbReference type="InterPro" id="IPR035647">
    <property type="entry name" value="EFG_III/V"/>
</dbReference>
<sequence>MKQVNIGILAHVDAGKTTLSEALLYQTGALRKLGRVDNGDAFLDSDQLEKKRGITIFSHLAQFQTNETNFTLVDTPGHMDFANQLQSTLAVLDYAILVISAADGVTAYTKTLWQLLNKLQIPTFIFVNKIDQIDAKAKVLQNIQSKLSPQIINFSDDENTVNENIATTDEKILETFLETGKIATKQVQDLIAQRKIFPAYFGSALKLDGIDEFIYGLDKLTKQAEYSDKFAAKVFKISHENKDRLTWVKVTGGKLKAKQALEDEKADELRIYNGDKFTTVDKLKAGQIGVIKGLKNSFVGQGLGSQDTSNTNFLQPVLNYSVTTEGDLHEVLVALQVLEQEDPLLNVNWNKDLDEINVQLMGSMQAEILAQIMEERFNLQVKLKQGTVLYKETITRPIEAVGHFEPLRHYAEVHFLLKPLPRNSGIKITSSCSLEVLPSNWQHQIFHALKEKTHLGVLAGFPLTDVEIELIGGKGSEVHTVGGDFREASWRGVRQGLMELKQQDGLALLEPWYDFRLTVPQDQVGRAMTDIQKMGGKFKLEDNTLIGSAPVAQMRNYHQEVRNYSHGEGSLECVVNGYQACQNSSEIIQAKNYDPMSDIENTPNSVFCYHGAGHTITWDQVPEHAQYPYLKI</sequence>
<dbReference type="GO" id="GO:0032790">
    <property type="term" value="P:ribosome disassembly"/>
    <property type="evidence" value="ECO:0007669"/>
    <property type="project" value="TreeGrafter"/>
</dbReference>
<dbReference type="SUPFAM" id="SSF54211">
    <property type="entry name" value="Ribosomal protein S5 domain 2-like"/>
    <property type="match status" value="1"/>
</dbReference>
<dbReference type="InterPro" id="IPR005225">
    <property type="entry name" value="Small_GTP-bd"/>
</dbReference>
<dbReference type="GO" id="GO:0005525">
    <property type="term" value="F:GTP binding"/>
    <property type="evidence" value="ECO:0007669"/>
    <property type="project" value="UniProtKB-KW"/>
</dbReference>